<dbReference type="HOGENOM" id="CLU_1735086_0_0_1"/>
<dbReference type="EnsemblProtists" id="Phyra74688">
    <property type="protein sequence ID" value="Phyra74688"/>
    <property type="gene ID" value="Phyra74688"/>
</dbReference>
<evidence type="ECO:0000313" key="2">
    <source>
        <dbReference type="EnsemblProtists" id="Phyra74688"/>
    </source>
</evidence>
<organism evidence="2 3">
    <name type="scientific">Phytophthora ramorum</name>
    <name type="common">Sudden oak death agent</name>
    <dbReference type="NCBI Taxonomy" id="164328"/>
    <lineage>
        <taxon>Eukaryota</taxon>
        <taxon>Sar</taxon>
        <taxon>Stramenopiles</taxon>
        <taxon>Oomycota</taxon>
        <taxon>Peronosporomycetes</taxon>
        <taxon>Peronosporales</taxon>
        <taxon>Peronosporaceae</taxon>
        <taxon>Phytophthora</taxon>
    </lineage>
</organism>
<dbReference type="AlphaFoldDB" id="H3GFZ7"/>
<feature type="region of interest" description="Disordered" evidence="1">
    <location>
        <begin position="87"/>
        <end position="129"/>
    </location>
</feature>
<sequence length="151" mass="16847">MAAPKPPTPKKKPPPKGNLICKPTSAPVGDKRRRSAAPSEGGPRTKKQRVTAKGRVLLGPDVWYSRAVATSLPMPARSELVTVAKLHPRTLPKNKKRRHEKRTRRIRPRKANKPREKPKTRTKKVSSCCSAGLPKVPYAVAHLHRRDDKVL</sequence>
<dbReference type="Proteomes" id="UP000005238">
    <property type="component" value="Unassembled WGS sequence"/>
</dbReference>
<reference evidence="3" key="1">
    <citation type="journal article" date="2006" name="Science">
        <title>Phytophthora genome sequences uncover evolutionary origins and mechanisms of pathogenesis.</title>
        <authorList>
            <person name="Tyler B.M."/>
            <person name="Tripathy S."/>
            <person name="Zhang X."/>
            <person name="Dehal P."/>
            <person name="Jiang R.H."/>
            <person name="Aerts A."/>
            <person name="Arredondo F.D."/>
            <person name="Baxter L."/>
            <person name="Bensasson D."/>
            <person name="Beynon J.L."/>
            <person name="Chapman J."/>
            <person name="Damasceno C.M."/>
            <person name="Dorrance A.E."/>
            <person name="Dou D."/>
            <person name="Dickerman A.W."/>
            <person name="Dubchak I.L."/>
            <person name="Garbelotto M."/>
            <person name="Gijzen M."/>
            <person name="Gordon S.G."/>
            <person name="Govers F."/>
            <person name="Grunwald N.J."/>
            <person name="Huang W."/>
            <person name="Ivors K.L."/>
            <person name="Jones R.W."/>
            <person name="Kamoun S."/>
            <person name="Krampis K."/>
            <person name="Lamour K.H."/>
            <person name="Lee M.K."/>
            <person name="McDonald W.H."/>
            <person name="Medina M."/>
            <person name="Meijer H.J."/>
            <person name="Nordberg E.K."/>
            <person name="Maclean D.J."/>
            <person name="Ospina-Giraldo M.D."/>
            <person name="Morris P.F."/>
            <person name="Phuntumart V."/>
            <person name="Putnam N.H."/>
            <person name="Rash S."/>
            <person name="Rose J.K."/>
            <person name="Sakihama Y."/>
            <person name="Salamov A.A."/>
            <person name="Savidor A."/>
            <person name="Scheuring C.F."/>
            <person name="Smith B.M."/>
            <person name="Sobral B.W."/>
            <person name="Terry A."/>
            <person name="Torto-Alalibo T.A."/>
            <person name="Win J."/>
            <person name="Xu Z."/>
            <person name="Zhang H."/>
            <person name="Grigoriev I.V."/>
            <person name="Rokhsar D.S."/>
            <person name="Boore J.L."/>
        </authorList>
    </citation>
    <scope>NUCLEOTIDE SEQUENCE [LARGE SCALE GENOMIC DNA]</scope>
    <source>
        <strain evidence="3">Pr102</strain>
    </source>
</reference>
<evidence type="ECO:0000313" key="3">
    <source>
        <dbReference type="Proteomes" id="UP000005238"/>
    </source>
</evidence>
<evidence type="ECO:0000256" key="1">
    <source>
        <dbReference type="SAM" id="MobiDB-lite"/>
    </source>
</evidence>
<protein>
    <submittedName>
        <fullName evidence="2">Uncharacterized protein</fullName>
    </submittedName>
</protein>
<dbReference type="EMBL" id="DS566006">
    <property type="status" value="NOT_ANNOTATED_CDS"/>
    <property type="molecule type" value="Genomic_DNA"/>
</dbReference>
<name>H3GFZ7_PHYRM</name>
<keyword evidence="3" id="KW-1185">Reference proteome</keyword>
<dbReference type="InParanoid" id="H3GFZ7"/>
<dbReference type="VEuPathDB" id="FungiDB:KRP23_872"/>
<feature type="region of interest" description="Disordered" evidence="1">
    <location>
        <begin position="1"/>
        <end position="53"/>
    </location>
</feature>
<reference evidence="2" key="2">
    <citation type="submission" date="2015-06" db="UniProtKB">
        <authorList>
            <consortium name="EnsemblProtists"/>
        </authorList>
    </citation>
    <scope>IDENTIFICATION</scope>
    <source>
        <strain evidence="2">Pr102</strain>
    </source>
</reference>
<proteinExistence type="predicted"/>
<dbReference type="VEuPathDB" id="FungiDB:KRP22_6210"/>
<feature type="compositionally biased region" description="Basic residues" evidence="1">
    <location>
        <begin position="87"/>
        <end position="112"/>
    </location>
</feature>
<accession>H3GFZ7</accession>